<evidence type="ECO:0008006" key="3">
    <source>
        <dbReference type="Google" id="ProtNLM"/>
    </source>
</evidence>
<organism evidence="1 2">
    <name type="scientific">Texcoconibacillus texcoconensis</name>
    <dbReference type="NCBI Taxonomy" id="1095777"/>
    <lineage>
        <taxon>Bacteria</taxon>
        <taxon>Bacillati</taxon>
        <taxon>Bacillota</taxon>
        <taxon>Bacilli</taxon>
        <taxon>Bacillales</taxon>
        <taxon>Bacillaceae</taxon>
        <taxon>Texcoconibacillus</taxon>
    </lineage>
</organism>
<protein>
    <recommendedName>
        <fullName evidence="3">Amidohydrolase-related domain-containing protein</fullName>
    </recommendedName>
</protein>
<sequence length="292" mass="33501">MPYIIESCTENLEGKAKDLYIKNGQVNYVGEQVKRLKGYRLSIDDFFIQPGGVLLYDEGVNQGLALASYENILKIGATTVVIPVHVRYERQVTEAISRARKWMTNCPSDYLFAVVVPISKLKERLVRRLYQEKIPLIMIELDDEQALREVKWQRISEALFPLKSALMLRKPSKQMDPRQEKYVNQTWSKVVKQYQFNAIEELPNGSFFSKQALKQLGLYPKKGVLQTGSDADYVLIQKDMTKQDCKEQDASVVVRRGEVLKAGEVFSCRSEGEEITNIMPGKFLPFSNIFRS</sequence>
<accession>A0A840QNE5</accession>
<reference evidence="1 2" key="1">
    <citation type="submission" date="2020-08" db="EMBL/GenBank/DDBJ databases">
        <title>Genomic Encyclopedia of Type Strains, Phase IV (KMG-IV): sequencing the most valuable type-strain genomes for metagenomic binning, comparative biology and taxonomic classification.</title>
        <authorList>
            <person name="Goeker M."/>
        </authorList>
    </citation>
    <scope>NUCLEOTIDE SEQUENCE [LARGE SCALE GENOMIC DNA]</scope>
    <source>
        <strain evidence="1 2">DSM 24696</strain>
    </source>
</reference>
<evidence type="ECO:0000313" key="2">
    <source>
        <dbReference type="Proteomes" id="UP000551878"/>
    </source>
</evidence>
<dbReference type="AlphaFoldDB" id="A0A840QNE5"/>
<name>A0A840QNE5_9BACI</name>
<proteinExistence type="predicted"/>
<keyword evidence="2" id="KW-1185">Reference proteome</keyword>
<dbReference type="RefSeq" id="WP_184663344.1">
    <property type="nucleotide sequence ID" value="NZ_JACHHB010000004.1"/>
</dbReference>
<evidence type="ECO:0000313" key="1">
    <source>
        <dbReference type="EMBL" id="MBB5172877.1"/>
    </source>
</evidence>
<dbReference type="Proteomes" id="UP000551878">
    <property type="component" value="Unassembled WGS sequence"/>
</dbReference>
<dbReference type="EMBL" id="JACHHB010000004">
    <property type="protein sequence ID" value="MBB5172877.1"/>
    <property type="molecule type" value="Genomic_DNA"/>
</dbReference>
<comment type="caution">
    <text evidence="1">The sequence shown here is derived from an EMBL/GenBank/DDBJ whole genome shotgun (WGS) entry which is preliminary data.</text>
</comment>
<dbReference type="Gene3D" id="3.20.20.140">
    <property type="entry name" value="Metal-dependent hydrolases"/>
    <property type="match status" value="1"/>
</dbReference>
<gene>
    <name evidence="1" type="ORF">HNQ41_001040</name>
</gene>